<evidence type="ECO:0000313" key="4">
    <source>
        <dbReference type="Proteomes" id="UP001169760"/>
    </source>
</evidence>
<evidence type="ECO:0000259" key="2">
    <source>
        <dbReference type="Pfam" id="PF10675"/>
    </source>
</evidence>
<protein>
    <submittedName>
        <fullName evidence="3">DUF2489 domain-containing protein</fullName>
    </submittedName>
</protein>
<keyword evidence="1" id="KW-0812">Transmembrane</keyword>
<dbReference type="EMBL" id="JAUOPB010000003">
    <property type="protein sequence ID" value="MDO6421709.1"/>
    <property type="molecule type" value="Genomic_DNA"/>
</dbReference>
<accession>A0AAW7X2H1</accession>
<reference evidence="3" key="1">
    <citation type="submission" date="2023-07" db="EMBL/GenBank/DDBJ databases">
        <title>Genome content predicts the carbon catabolic preferences of heterotrophic bacteria.</title>
        <authorList>
            <person name="Gralka M."/>
        </authorList>
    </citation>
    <scope>NUCLEOTIDE SEQUENCE</scope>
    <source>
        <strain evidence="3">I3M17_2</strain>
    </source>
</reference>
<dbReference type="InterPro" id="IPR019617">
    <property type="entry name" value="DUF2489"/>
</dbReference>
<gene>
    <name evidence="3" type="ORF">Q4521_04415</name>
</gene>
<sequence>MWYLLIGLGTVIIVVLAAIAVNLQLKVRKQTKEQQAQLEQQQKQTAERREYARKSIKILAQAMLKDELTLTEVSIRIAALVQIFPLSESQLADHRCFVELAKATSHIPILEEWKKLPKAKKKELNIERERLESEYKDFILAACGAIARNDSYLQEYI</sequence>
<evidence type="ECO:0000256" key="1">
    <source>
        <dbReference type="SAM" id="Phobius"/>
    </source>
</evidence>
<name>A0AAW7X2H1_9GAMM</name>
<keyword evidence="1" id="KW-1133">Transmembrane helix</keyword>
<dbReference type="Proteomes" id="UP001169760">
    <property type="component" value="Unassembled WGS sequence"/>
</dbReference>
<keyword evidence="1" id="KW-0472">Membrane</keyword>
<feature type="transmembrane region" description="Helical" evidence="1">
    <location>
        <begin position="6"/>
        <end position="25"/>
    </location>
</feature>
<proteinExistence type="predicted"/>
<dbReference type="AlphaFoldDB" id="A0AAW7X2H1"/>
<dbReference type="RefSeq" id="WP_303491322.1">
    <property type="nucleotide sequence ID" value="NZ_JAUOPB010000003.1"/>
</dbReference>
<feature type="domain" description="DUF2489" evidence="2">
    <location>
        <begin position="13"/>
        <end position="145"/>
    </location>
</feature>
<dbReference type="Pfam" id="PF10675">
    <property type="entry name" value="DUF2489"/>
    <property type="match status" value="1"/>
</dbReference>
<evidence type="ECO:0000313" key="3">
    <source>
        <dbReference type="EMBL" id="MDO6421709.1"/>
    </source>
</evidence>
<comment type="caution">
    <text evidence="3">The sequence shown here is derived from an EMBL/GenBank/DDBJ whole genome shotgun (WGS) entry which is preliminary data.</text>
</comment>
<organism evidence="3 4">
    <name type="scientific">Saccharophagus degradans</name>
    <dbReference type="NCBI Taxonomy" id="86304"/>
    <lineage>
        <taxon>Bacteria</taxon>
        <taxon>Pseudomonadati</taxon>
        <taxon>Pseudomonadota</taxon>
        <taxon>Gammaproteobacteria</taxon>
        <taxon>Cellvibrionales</taxon>
        <taxon>Cellvibrionaceae</taxon>
        <taxon>Saccharophagus</taxon>
    </lineage>
</organism>